<evidence type="ECO:0000313" key="2">
    <source>
        <dbReference type="EMBL" id="SZX76146.1"/>
    </source>
</evidence>
<feature type="region of interest" description="Disordered" evidence="1">
    <location>
        <begin position="1"/>
        <end position="53"/>
    </location>
</feature>
<reference evidence="2 3" key="1">
    <citation type="submission" date="2016-10" db="EMBL/GenBank/DDBJ databases">
        <authorList>
            <person name="Cai Z."/>
        </authorList>
    </citation>
    <scope>NUCLEOTIDE SEQUENCE [LARGE SCALE GENOMIC DNA]</scope>
</reference>
<evidence type="ECO:0000313" key="3">
    <source>
        <dbReference type="Proteomes" id="UP000256970"/>
    </source>
</evidence>
<keyword evidence="3" id="KW-1185">Reference proteome</keyword>
<gene>
    <name evidence="2" type="ORF">BQ4739_LOCUS16508</name>
</gene>
<protein>
    <submittedName>
        <fullName evidence="2">Uncharacterized protein</fullName>
    </submittedName>
</protein>
<proteinExistence type="predicted"/>
<dbReference type="EMBL" id="FNXT01001249">
    <property type="protein sequence ID" value="SZX76146.1"/>
    <property type="molecule type" value="Genomic_DNA"/>
</dbReference>
<accession>A0A383WHE8</accession>
<dbReference type="Proteomes" id="UP000256970">
    <property type="component" value="Unassembled WGS sequence"/>
</dbReference>
<feature type="compositionally biased region" description="Low complexity" evidence="1">
    <location>
        <begin position="14"/>
        <end position="53"/>
    </location>
</feature>
<name>A0A383WHE8_TETOB</name>
<evidence type="ECO:0000256" key="1">
    <source>
        <dbReference type="SAM" id="MobiDB-lite"/>
    </source>
</evidence>
<dbReference type="AlphaFoldDB" id="A0A383WHE8"/>
<feature type="compositionally biased region" description="Acidic residues" evidence="1">
    <location>
        <begin position="1"/>
        <end position="10"/>
    </location>
</feature>
<sequence length="119" mass="12813">MHVIFDDEQLPELQQASHTTASSFSASSMCSSSSNSMQQQQQQQQQQQPAACAAAAPAAAAPAACAKSLAGCEPQHKGCPTINSRTKRHKCFNVHHQIDNRSNISRAAISALRARDHCR</sequence>
<organism evidence="2 3">
    <name type="scientific">Tetradesmus obliquus</name>
    <name type="common">Green alga</name>
    <name type="synonym">Acutodesmus obliquus</name>
    <dbReference type="NCBI Taxonomy" id="3088"/>
    <lineage>
        <taxon>Eukaryota</taxon>
        <taxon>Viridiplantae</taxon>
        <taxon>Chlorophyta</taxon>
        <taxon>core chlorophytes</taxon>
        <taxon>Chlorophyceae</taxon>
        <taxon>CS clade</taxon>
        <taxon>Sphaeropleales</taxon>
        <taxon>Scenedesmaceae</taxon>
        <taxon>Tetradesmus</taxon>
    </lineage>
</organism>